<organism evidence="1 2">
    <name type="scientific">Mucilaginibacter xinganensis</name>
    <dbReference type="NCBI Taxonomy" id="1234841"/>
    <lineage>
        <taxon>Bacteria</taxon>
        <taxon>Pseudomonadati</taxon>
        <taxon>Bacteroidota</taxon>
        <taxon>Sphingobacteriia</taxon>
        <taxon>Sphingobacteriales</taxon>
        <taxon>Sphingobacteriaceae</taxon>
        <taxon>Mucilaginibacter</taxon>
    </lineage>
</organism>
<gene>
    <name evidence="1" type="ORF">MuYL_2684</name>
</gene>
<dbReference type="AlphaFoldDB" id="A0A223NYC0"/>
<proteinExistence type="predicted"/>
<dbReference type="Gene3D" id="2.130.10.10">
    <property type="entry name" value="YVTN repeat-like/Quinoprotein amine dehydrogenase"/>
    <property type="match status" value="2"/>
</dbReference>
<sequence>MNKMHNDMMPAEPGELKPTTTGIITEFALNWPGKECCSTHEIAIDEEHIFVSGQLMGQIAKLDYSGKILDHFIIPSNTKIHAGSWPHGLLLDKHNRLWVSLEKAGYVIRLNKNTGEIEQEIDVRLHAKGARQPINVAPHGIGLDADGETIWFTGKRTSTLGKINPDGSVEHFQLDTLGAVPIFLSAGPDGGIWGTEVQGNHILHMSKSGVLSECQIPTPNSVPIGIIPDPVNRDCMWFTEQNGVKFAKISLDAKIITEFDVPALQKTDVLGSLCFDRENNLWIEVYVSDTDTSGKGYDYLIKVDRSGLYPEAGRNTGLNFTIYPLPRRMSMLHRIKMDFQGNMWFTEMMADRIGKIDLMGR</sequence>
<dbReference type="PANTHER" id="PTHR40274:SF3">
    <property type="entry name" value="VIRGINIAMYCIN B LYASE"/>
    <property type="match status" value="1"/>
</dbReference>
<protein>
    <submittedName>
        <fullName evidence="1">Virginiamycin B lyase</fullName>
    </submittedName>
</protein>
<dbReference type="PANTHER" id="PTHR40274">
    <property type="entry name" value="VIRGINIAMYCIN B LYASE"/>
    <property type="match status" value="1"/>
</dbReference>
<keyword evidence="1" id="KW-0456">Lyase</keyword>
<dbReference type="OrthoDB" id="2633250at2"/>
<name>A0A223NYC0_9SPHI</name>
<accession>A0A223NYC0</accession>
<dbReference type="Proteomes" id="UP000215002">
    <property type="component" value="Chromosome"/>
</dbReference>
<dbReference type="InterPro" id="IPR015943">
    <property type="entry name" value="WD40/YVTN_repeat-like_dom_sf"/>
</dbReference>
<dbReference type="InterPro" id="IPR051344">
    <property type="entry name" value="Vgb"/>
</dbReference>
<dbReference type="EMBL" id="CP022743">
    <property type="protein sequence ID" value="ASU34571.1"/>
    <property type="molecule type" value="Genomic_DNA"/>
</dbReference>
<dbReference type="RefSeq" id="WP_094570911.1">
    <property type="nucleotide sequence ID" value="NZ_CP022743.1"/>
</dbReference>
<dbReference type="GO" id="GO:0016829">
    <property type="term" value="F:lyase activity"/>
    <property type="evidence" value="ECO:0007669"/>
    <property type="project" value="UniProtKB-KW"/>
</dbReference>
<keyword evidence="2" id="KW-1185">Reference proteome</keyword>
<evidence type="ECO:0000313" key="1">
    <source>
        <dbReference type="EMBL" id="ASU34571.1"/>
    </source>
</evidence>
<evidence type="ECO:0000313" key="2">
    <source>
        <dbReference type="Proteomes" id="UP000215002"/>
    </source>
</evidence>
<dbReference type="KEGG" id="muc:MuYL_2684"/>
<reference evidence="1 2" key="1">
    <citation type="submission" date="2017-08" db="EMBL/GenBank/DDBJ databases">
        <title>Complete genome sequence of Mucilaginibacter sp. strain BJC16-A31.</title>
        <authorList>
            <consortium name="Henan University of Science and Technology"/>
            <person name="You X."/>
        </authorList>
    </citation>
    <scope>NUCLEOTIDE SEQUENCE [LARGE SCALE GENOMIC DNA]</scope>
    <source>
        <strain evidence="1 2">BJC16-A31</strain>
    </source>
</reference>
<dbReference type="Pfam" id="PF24684">
    <property type="entry name" value="Vgb_lyase"/>
    <property type="match status" value="1"/>
</dbReference>
<dbReference type="SUPFAM" id="SSF63829">
    <property type="entry name" value="Calcium-dependent phosphotriesterase"/>
    <property type="match status" value="1"/>
</dbReference>